<evidence type="ECO:0000313" key="5">
    <source>
        <dbReference type="EMBL" id="CAI4216928.1"/>
    </source>
</evidence>
<comment type="function">
    <text evidence="1 3">Involved in nuclear export, actin cytoskeleton organization and vesicular transport.</text>
</comment>
<dbReference type="GO" id="GO:0005634">
    <property type="term" value="C:nucleus"/>
    <property type="evidence" value="ECO:0007669"/>
    <property type="project" value="UniProtKB-SubCell"/>
</dbReference>
<gene>
    <name evidence="5" type="ORF">PPNO1_LOCUS6572</name>
</gene>
<feature type="compositionally biased region" description="Basic and acidic residues" evidence="4">
    <location>
        <begin position="1"/>
        <end position="20"/>
    </location>
</feature>
<keyword evidence="3" id="KW-0653">Protein transport</keyword>
<dbReference type="EMBL" id="CALLCH030000015">
    <property type="protein sequence ID" value="CAI4216928.1"/>
    <property type="molecule type" value="Genomic_DNA"/>
</dbReference>
<dbReference type="OrthoDB" id="27543at2759"/>
<dbReference type="AlphaFoldDB" id="A0A9P1MDM6"/>
<sequence length="299" mass="32632">MGKKRDRDSLTKGNPKRDADAMDEDGSEEEDFDMVNVDFEWFNFDSTIDFHGTKSLLRQLLDVDSALFDISALADVVLANNAVGSSVKVDGRETDPYALVTAVPLPTRRPAPPSVTAPDAPSFTAVLEDPTAAVGLVVSERLINMPSEVAGPLYTMLLDELDDAVEEKEPYDFTHFLLPSRVYSEVLPDPDKQKGSASSSSRAAAASASASDAVFYFHPEDEVLARFAQATASYDFTREGEANADSKRAFQDMGVKTRGVVMLFDKQGFKAAVAAVAEFLRVWSVAKERPRDEGTIVFE</sequence>
<protein>
    <recommendedName>
        <fullName evidence="3">Protein BCP1</fullName>
    </recommendedName>
</protein>
<dbReference type="InterPro" id="IPR025602">
    <property type="entry name" value="BCP1_family"/>
</dbReference>
<comment type="similarity">
    <text evidence="2 3">Belongs to the BCP1 family.</text>
</comment>
<keyword evidence="3" id="KW-0813">Transport</keyword>
<evidence type="ECO:0000313" key="6">
    <source>
        <dbReference type="Proteomes" id="UP000838763"/>
    </source>
</evidence>
<evidence type="ECO:0000256" key="2">
    <source>
        <dbReference type="ARBA" id="ARBA00006781"/>
    </source>
</evidence>
<dbReference type="PANTHER" id="PTHR13261">
    <property type="entry name" value="BRCA2 AND CDKN1A INTERACTING PROTEIN"/>
    <property type="match status" value="1"/>
</dbReference>
<name>A0A9P1MDM6_9PEZI</name>
<keyword evidence="3" id="KW-0539">Nucleus</keyword>
<evidence type="ECO:0000256" key="1">
    <source>
        <dbReference type="ARBA" id="ARBA00002688"/>
    </source>
</evidence>
<reference evidence="5" key="1">
    <citation type="submission" date="2022-11" db="EMBL/GenBank/DDBJ databases">
        <authorList>
            <person name="Scott C."/>
            <person name="Bruce N."/>
        </authorList>
    </citation>
    <scope>NUCLEOTIDE SEQUENCE</scope>
</reference>
<keyword evidence="6" id="KW-1185">Reference proteome</keyword>
<dbReference type="Pfam" id="PF13862">
    <property type="entry name" value="BCCIP"/>
    <property type="match status" value="1"/>
</dbReference>
<accession>A0A9P1MDM6</accession>
<feature type="region of interest" description="Disordered" evidence="4">
    <location>
        <begin position="1"/>
        <end position="29"/>
    </location>
</feature>
<comment type="subcellular location">
    <subcellularLocation>
        <location evidence="3">Nucleus</location>
    </subcellularLocation>
</comment>
<dbReference type="PIRSF" id="PIRSF028983">
    <property type="entry name" value="BCP1"/>
    <property type="match status" value="1"/>
</dbReference>
<evidence type="ECO:0000256" key="3">
    <source>
        <dbReference type="PIRNR" id="PIRNR028983"/>
    </source>
</evidence>
<comment type="caution">
    <text evidence="5">The sequence shown here is derived from an EMBL/GenBank/DDBJ whole genome shotgun (WGS) entry which is preliminary data.</text>
</comment>
<dbReference type="Proteomes" id="UP000838763">
    <property type="component" value="Unassembled WGS sequence"/>
</dbReference>
<dbReference type="PANTHER" id="PTHR13261:SF0">
    <property type="entry name" value="BRCA2 AND CDKN1A-INTERACTING PROTEIN"/>
    <property type="match status" value="1"/>
</dbReference>
<evidence type="ECO:0000256" key="4">
    <source>
        <dbReference type="SAM" id="MobiDB-lite"/>
    </source>
</evidence>
<dbReference type="GO" id="GO:0015031">
    <property type="term" value="P:protein transport"/>
    <property type="evidence" value="ECO:0007669"/>
    <property type="project" value="UniProtKB-KW"/>
</dbReference>
<organism evidence="5 6">
    <name type="scientific">Parascedosporium putredinis</name>
    <dbReference type="NCBI Taxonomy" id="1442378"/>
    <lineage>
        <taxon>Eukaryota</taxon>
        <taxon>Fungi</taxon>
        <taxon>Dikarya</taxon>
        <taxon>Ascomycota</taxon>
        <taxon>Pezizomycotina</taxon>
        <taxon>Sordariomycetes</taxon>
        <taxon>Hypocreomycetidae</taxon>
        <taxon>Microascales</taxon>
        <taxon>Microascaceae</taxon>
        <taxon>Parascedosporium</taxon>
    </lineage>
</organism>
<proteinExistence type="inferred from homology"/>